<dbReference type="Proteomes" id="UP001157034">
    <property type="component" value="Unassembled WGS sequence"/>
</dbReference>
<feature type="compositionally biased region" description="Basic and acidic residues" evidence="1">
    <location>
        <begin position="82"/>
        <end position="101"/>
    </location>
</feature>
<accession>A0ABQ6K553</accession>
<evidence type="ECO:0000313" key="2">
    <source>
        <dbReference type="EMBL" id="GMA95092.1"/>
    </source>
</evidence>
<name>A0ABQ6K553_9MICO</name>
<protein>
    <submittedName>
        <fullName evidence="2">Uncharacterized protein</fullName>
    </submittedName>
</protein>
<proteinExistence type="predicted"/>
<reference evidence="3" key="1">
    <citation type="journal article" date="2019" name="Int. J. Syst. Evol. Microbiol.">
        <title>The Global Catalogue of Microorganisms (GCM) 10K type strain sequencing project: providing services to taxonomists for standard genome sequencing and annotation.</title>
        <authorList>
            <consortium name="The Broad Institute Genomics Platform"/>
            <consortium name="The Broad Institute Genome Sequencing Center for Infectious Disease"/>
            <person name="Wu L."/>
            <person name="Ma J."/>
        </authorList>
    </citation>
    <scope>NUCLEOTIDE SEQUENCE [LARGE SCALE GENOMIC DNA]</scope>
    <source>
        <strain evidence="3">NBRC 108894</strain>
    </source>
</reference>
<keyword evidence="3" id="KW-1185">Reference proteome</keyword>
<gene>
    <name evidence="2" type="ORF">GCM10025881_19160</name>
</gene>
<evidence type="ECO:0000256" key="1">
    <source>
        <dbReference type="SAM" id="MobiDB-lite"/>
    </source>
</evidence>
<dbReference type="EMBL" id="BSVB01000001">
    <property type="protein sequence ID" value="GMA95092.1"/>
    <property type="molecule type" value="Genomic_DNA"/>
</dbReference>
<comment type="caution">
    <text evidence="2">The sequence shown here is derived from an EMBL/GenBank/DDBJ whole genome shotgun (WGS) entry which is preliminary data.</text>
</comment>
<feature type="region of interest" description="Disordered" evidence="1">
    <location>
        <begin position="78"/>
        <end position="108"/>
    </location>
</feature>
<evidence type="ECO:0000313" key="3">
    <source>
        <dbReference type="Proteomes" id="UP001157034"/>
    </source>
</evidence>
<organism evidence="2 3">
    <name type="scientific">Pseudolysinimonas kribbensis</name>
    <dbReference type="NCBI Taxonomy" id="433641"/>
    <lineage>
        <taxon>Bacteria</taxon>
        <taxon>Bacillati</taxon>
        <taxon>Actinomycetota</taxon>
        <taxon>Actinomycetes</taxon>
        <taxon>Micrococcales</taxon>
        <taxon>Microbacteriaceae</taxon>
        <taxon>Pseudolysinimonas</taxon>
    </lineage>
</organism>
<sequence>MVIDRVMQERIAATPSTVPVVVSSALLSTDDSMAAAVGDAAELLDIDMDQLAGCDLLIANQTRPADREPCRLVEVLQQRHPIALEHPPDRRPGKHRGDSRSGADPTGA</sequence>